<dbReference type="EMBL" id="JACOOZ010000005">
    <property type="protein sequence ID" value="MBC5667930.1"/>
    <property type="molecule type" value="Genomic_DNA"/>
</dbReference>
<organism evidence="1 2">
    <name type="scientific">Eubacterium segne</name>
    <dbReference type="NCBI Taxonomy" id="2763045"/>
    <lineage>
        <taxon>Bacteria</taxon>
        <taxon>Bacillati</taxon>
        <taxon>Bacillota</taxon>
        <taxon>Clostridia</taxon>
        <taxon>Eubacteriales</taxon>
        <taxon>Eubacteriaceae</taxon>
        <taxon>Eubacterium</taxon>
    </lineage>
</organism>
<proteinExistence type="predicted"/>
<evidence type="ECO:0000313" key="2">
    <source>
        <dbReference type="Proteomes" id="UP000597877"/>
    </source>
</evidence>
<dbReference type="Gene3D" id="3.40.50.300">
    <property type="entry name" value="P-loop containing nucleotide triphosphate hydrolases"/>
    <property type="match status" value="1"/>
</dbReference>
<name>A0ABR7F554_9FIRM</name>
<keyword evidence="2" id="KW-1185">Reference proteome</keyword>
<evidence type="ECO:0000313" key="1">
    <source>
        <dbReference type="EMBL" id="MBC5667930.1"/>
    </source>
</evidence>
<protein>
    <submittedName>
        <fullName evidence="1">Cytidylate kinase-like family protein</fullName>
    </submittedName>
</protein>
<dbReference type="Proteomes" id="UP000597877">
    <property type="component" value="Unassembled WGS sequence"/>
</dbReference>
<dbReference type="Pfam" id="PF13189">
    <property type="entry name" value="Cytidylate_kin2"/>
    <property type="match status" value="1"/>
</dbReference>
<reference evidence="1 2" key="1">
    <citation type="submission" date="2020-08" db="EMBL/GenBank/DDBJ databases">
        <title>Genome public.</title>
        <authorList>
            <person name="Liu C."/>
            <person name="Sun Q."/>
        </authorList>
    </citation>
    <scope>NUCLEOTIDE SEQUENCE [LARGE SCALE GENOMIC DNA]</scope>
    <source>
        <strain evidence="1 2">BX4</strain>
    </source>
</reference>
<dbReference type="RefSeq" id="WP_021953159.1">
    <property type="nucleotide sequence ID" value="NZ_JACOOZ010000005.1"/>
</dbReference>
<gene>
    <name evidence="1" type="ORF">H8S00_08055</name>
</gene>
<accession>A0ABR7F554</accession>
<sequence length="188" mass="21951">MIITIARECGCNGDDIGRFLAEKYNIPCYTKKELEKIAKKEHIYEKYPFFFNEVSLELMMDTVADEMKQHLRNTPKEALGKTVKNGDFVIIGRASNYAFRDRDDVVRIFLCGEKKQRIRNIAIKHNVSERKAGIIVDETDNRRRSYHKYYTGEEWGYAGNYDMCLNAIKLEKTGIGEMIDEYLKLKNV</sequence>
<dbReference type="InterPro" id="IPR027417">
    <property type="entry name" value="P-loop_NTPase"/>
</dbReference>
<comment type="caution">
    <text evidence="1">The sequence shown here is derived from an EMBL/GenBank/DDBJ whole genome shotgun (WGS) entry which is preliminary data.</text>
</comment>